<feature type="transmembrane region" description="Helical" evidence="6">
    <location>
        <begin position="69"/>
        <end position="97"/>
    </location>
</feature>
<comment type="caution">
    <text evidence="7">The sequence shown here is derived from an EMBL/GenBank/DDBJ whole genome shotgun (WGS) entry which is preliminary data.</text>
</comment>
<keyword evidence="4 6" id="KW-0472">Membrane</keyword>
<evidence type="ECO:0000256" key="3">
    <source>
        <dbReference type="ARBA" id="ARBA00022989"/>
    </source>
</evidence>
<proteinExistence type="inferred from homology"/>
<dbReference type="EMBL" id="JARYZI010000002">
    <property type="protein sequence ID" value="MDH8677465.1"/>
    <property type="molecule type" value="Genomic_DNA"/>
</dbReference>
<protein>
    <submittedName>
        <fullName evidence="7">Formate/nitrite transporter family protein</fullName>
    </submittedName>
</protein>
<organism evidence="7 8">
    <name type="scientific">Fusibacter bizertensis</name>
    <dbReference type="NCBI Taxonomy" id="1488331"/>
    <lineage>
        <taxon>Bacteria</taxon>
        <taxon>Bacillati</taxon>
        <taxon>Bacillota</taxon>
        <taxon>Clostridia</taxon>
        <taxon>Eubacteriales</taxon>
        <taxon>Eubacteriales Family XII. Incertae Sedis</taxon>
        <taxon>Fusibacter</taxon>
    </lineage>
</organism>
<feature type="transmembrane region" description="Helical" evidence="6">
    <location>
        <begin position="157"/>
        <end position="174"/>
    </location>
</feature>
<keyword evidence="2 6" id="KW-0812">Transmembrane</keyword>
<feature type="transmembrane region" description="Helical" evidence="6">
    <location>
        <begin position="186"/>
        <end position="210"/>
    </location>
</feature>
<dbReference type="Pfam" id="PF01226">
    <property type="entry name" value="Form_Nir_trans"/>
    <property type="match status" value="1"/>
</dbReference>
<dbReference type="Proteomes" id="UP001158045">
    <property type="component" value="Unassembled WGS sequence"/>
</dbReference>
<keyword evidence="8" id="KW-1185">Reference proteome</keyword>
<evidence type="ECO:0000256" key="5">
    <source>
        <dbReference type="ARBA" id="ARBA00049660"/>
    </source>
</evidence>
<accession>A0ABT6NAM2</accession>
<feature type="transmembrane region" description="Helical" evidence="6">
    <location>
        <begin position="109"/>
        <end position="129"/>
    </location>
</feature>
<dbReference type="InterPro" id="IPR023271">
    <property type="entry name" value="Aquaporin-like"/>
</dbReference>
<feature type="transmembrane region" description="Helical" evidence="6">
    <location>
        <begin position="230"/>
        <end position="252"/>
    </location>
</feature>
<sequence>MNKSYLTPKEVAQSWIDIGRNKVGYSFKNVFFLALLGGFFIGLGGHGYLVVSQTLSSIDVGLAKFMGAAVFPVGIMLVVFAGGELYTGNALIAGAWANGDVKLSKFIKNLIIVYFANLVGALLLVFILYKTGLYTGHLAEKTVAIAEAKSSLTFTTAFMRGILCNVLVAIAVYIQVAAQDITGKIFALWFPVMLFVLSGYEHSVANMFFIPMGALLGADIQFSQVLLNNVIPVTLGNFVGGAGFVSLIYWFVYVKGSKK</sequence>
<dbReference type="InterPro" id="IPR000292">
    <property type="entry name" value="For/NO2_transpt"/>
</dbReference>
<feature type="transmembrane region" description="Helical" evidence="6">
    <location>
        <begin position="30"/>
        <end position="49"/>
    </location>
</feature>
<evidence type="ECO:0000313" key="8">
    <source>
        <dbReference type="Proteomes" id="UP001158045"/>
    </source>
</evidence>
<evidence type="ECO:0000256" key="1">
    <source>
        <dbReference type="ARBA" id="ARBA00004141"/>
    </source>
</evidence>
<dbReference type="Gene3D" id="1.20.1080.10">
    <property type="entry name" value="Glycerol uptake facilitator protein"/>
    <property type="match status" value="1"/>
</dbReference>
<evidence type="ECO:0000256" key="6">
    <source>
        <dbReference type="SAM" id="Phobius"/>
    </source>
</evidence>
<reference evidence="7 8" key="1">
    <citation type="submission" date="2023-04" db="EMBL/GenBank/DDBJ databases">
        <title>Fusibacter bizertensis strain WBS, isolated from littoral bottom sediments of the Arctic seas - biochemical and genomic analysis.</title>
        <authorList>
            <person name="Brioukhanov A.L."/>
        </authorList>
    </citation>
    <scope>NUCLEOTIDE SEQUENCE [LARGE SCALE GENOMIC DNA]</scope>
    <source>
        <strain evidence="7 8">WBS</strain>
    </source>
</reference>
<dbReference type="PANTHER" id="PTHR30520:SF6">
    <property type="entry name" value="FORMATE_NITRATE FAMILY TRANSPORTER (EUROFUNG)"/>
    <property type="match status" value="1"/>
</dbReference>
<name>A0ABT6NAM2_9FIRM</name>
<comment type="subcellular location">
    <subcellularLocation>
        <location evidence="1">Membrane</location>
        <topology evidence="1">Multi-pass membrane protein</topology>
    </subcellularLocation>
</comment>
<dbReference type="RefSeq" id="WP_281093280.1">
    <property type="nucleotide sequence ID" value="NZ_JARYZI010000002.1"/>
</dbReference>
<dbReference type="PANTHER" id="PTHR30520">
    <property type="entry name" value="FORMATE TRANSPORTER-RELATED"/>
    <property type="match status" value="1"/>
</dbReference>
<evidence type="ECO:0000256" key="2">
    <source>
        <dbReference type="ARBA" id="ARBA00022692"/>
    </source>
</evidence>
<gene>
    <name evidence="7" type="ORF">QE109_04860</name>
</gene>
<evidence type="ECO:0000313" key="7">
    <source>
        <dbReference type="EMBL" id="MDH8677465.1"/>
    </source>
</evidence>
<comment type="similarity">
    <text evidence="5">Belongs to the FNT transporter (TC 1.A.16) family.</text>
</comment>
<evidence type="ECO:0000256" key="4">
    <source>
        <dbReference type="ARBA" id="ARBA00023136"/>
    </source>
</evidence>
<keyword evidence="3 6" id="KW-1133">Transmembrane helix</keyword>